<gene>
    <name evidence="2" type="ORF">GK108_24430</name>
</gene>
<feature type="transmembrane region" description="Helical" evidence="1">
    <location>
        <begin position="35"/>
        <end position="64"/>
    </location>
</feature>
<protein>
    <recommendedName>
        <fullName evidence="4">Transmembrane protein</fullName>
    </recommendedName>
</protein>
<dbReference type="EMBL" id="JAAFZH010000014">
    <property type="protein sequence ID" value="NDU98055.1"/>
    <property type="molecule type" value="Genomic_DNA"/>
</dbReference>
<proteinExistence type="predicted"/>
<comment type="caution">
    <text evidence="2">The sequence shown here is derived from an EMBL/GenBank/DDBJ whole genome shotgun (WGS) entry which is preliminary data.</text>
</comment>
<sequence length="87" mass="9701">MTALSSPCSFEQLALDQLSDNEVLTKKAKIQQMGFFMLLLLVMFVSMAFVLSSYLVAASSWALIPALATYNRKRKAIAVQLQKRSLL</sequence>
<dbReference type="AlphaFoldDB" id="A0A6L9LBX0"/>
<keyword evidence="1" id="KW-0472">Membrane</keyword>
<keyword evidence="3" id="KW-1185">Reference proteome</keyword>
<name>A0A6L9LBX0_9BACT</name>
<evidence type="ECO:0000313" key="3">
    <source>
        <dbReference type="Proteomes" id="UP000474175"/>
    </source>
</evidence>
<keyword evidence="1" id="KW-0812">Transmembrane</keyword>
<evidence type="ECO:0008006" key="4">
    <source>
        <dbReference type="Google" id="ProtNLM"/>
    </source>
</evidence>
<evidence type="ECO:0000313" key="2">
    <source>
        <dbReference type="EMBL" id="NDU98055.1"/>
    </source>
</evidence>
<reference evidence="2 3" key="1">
    <citation type="submission" date="2020-02" db="EMBL/GenBank/DDBJ databases">
        <title>Draft genome sequence of two Spirosoma agri KCTC 52727 and Spirosoma terrae KCTC 52035.</title>
        <authorList>
            <person name="Rojas J."/>
            <person name="Ambika Manirajan B."/>
            <person name="Suarez C."/>
            <person name="Ratering S."/>
            <person name="Schnell S."/>
        </authorList>
    </citation>
    <scope>NUCLEOTIDE SEQUENCE [LARGE SCALE GENOMIC DNA]</scope>
    <source>
        <strain evidence="2 3">KCTC 52035</strain>
    </source>
</reference>
<dbReference type="RefSeq" id="WP_163954114.1">
    <property type="nucleotide sequence ID" value="NZ_JAAFZH010000014.1"/>
</dbReference>
<accession>A0A6L9LBX0</accession>
<keyword evidence="1" id="KW-1133">Transmembrane helix</keyword>
<dbReference type="Proteomes" id="UP000474175">
    <property type="component" value="Unassembled WGS sequence"/>
</dbReference>
<evidence type="ECO:0000256" key="1">
    <source>
        <dbReference type="SAM" id="Phobius"/>
    </source>
</evidence>
<organism evidence="2 3">
    <name type="scientific">Spirosoma terrae</name>
    <dbReference type="NCBI Taxonomy" id="1968276"/>
    <lineage>
        <taxon>Bacteria</taxon>
        <taxon>Pseudomonadati</taxon>
        <taxon>Bacteroidota</taxon>
        <taxon>Cytophagia</taxon>
        <taxon>Cytophagales</taxon>
        <taxon>Cytophagaceae</taxon>
        <taxon>Spirosoma</taxon>
    </lineage>
</organism>